<comment type="caution">
    <text evidence="2">The sequence shown here is derived from an EMBL/GenBank/DDBJ whole genome shotgun (WGS) entry which is preliminary data.</text>
</comment>
<organism evidence="2 3">
    <name type="scientific">Reticulibacter mediterranei</name>
    <dbReference type="NCBI Taxonomy" id="2778369"/>
    <lineage>
        <taxon>Bacteria</taxon>
        <taxon>Bacillati</taxon>
        <taxon>Chloroflexota</taxon>
        <taxon>Ktedonobacteria</taxon>
        <taxon>Ktedonobacterales</taxon>
        <taxon>Reticulibacteraceae</taxon>
        <taxon>Reticulibacter</taxon>
    </lineage>
</organism>
<dbReference type="InterPro" id="IPR007831">
    <property type="entry name" value="T2SS_GspE_N"/>
</dbReference>
<keyword evidence="3" id="KW-1185">Reference proteome</keyword>
<dbReference type="AlphaFoldDB" id="A0A8J3ILU2"/>
<gene>
    <name evidence="2" type="ORF">KSF_025990</name>
</gene>
<accession>A0A8J3ILU2</accession>
<protein>
    <recommendedName>
        <fullName evidence="1">Type II secretion system protein GspE N-terminal domain-containing protein</fullName>
    </recommendedName>
</protein>
<evidence type="ECO:0000313" key="2">
    <source>
        <dbReference type="EMBL" id="GHO92551.1"/>
    </source>
</evidence>
<dbReference type="Gene3D" id="3.30.300.160">
    <property type="entry name" value="Type II secretion system, protein E, N-terminal domain"/>
    <property type="match status" value="1"/>
</dbReference>
<name>A0A8J3ILU2_9CHLR</name>
<sequence>MTIHLKKDASHPFPAQLSSYMAQQPIVPEPCYCNPLSSLHTDPGREANPEADRLALAAPELHNKMRARLQELLSRIDTLSIILLHVSQVEPPPIVPPSQLPPRRQHYHAPAGLLDQMMVNVRRVIRDDDQILLQPGSGAALLLPHVDSRGAYRILERIYHSLDLLQAETVIPPLTRETHIVLGSGSCPEQGRTQEQLLYATGAVAHHLILRPALALQRGSTSSSVEEDNTIYEHINETMQADKVSPPAPFMHLPKVLSQSLKRLIPYQMAQELLCVPVGRDQHRLTVAMADPTNGNALRLLAEHTGMTIFPVSCEEEALQVLLTKRW</sequence>
<dbReference type="EMBL" id="BNJK01000001">
    <property type="protein sequence ID" value="GHO92551.1"/>
    <property type="molecule type" value="Genomic_DNA"/>
</dbReference>
<proteinExistence type="predicted"/>
<dbReference type="SUPFAM" id="SSF160246">
    <property type="entry name" value="EspE N-terminal domain-like"/>
    <property type="match status" value="1"/>
</dbReference>
<dbReference type="InterPro" id="IPR037257">
    <property type="entry name" value="T2SS_E_N_sf"/>
</dbReference>
<evidence type="ECO:0000259" key="1">
    <source>
        <dbReference type="Pfam" id="PF05157"/>
    </source>
</evidence>
<reference evidence="2" key="1">
    <citation type="submission" date="2020-10" db="EMBL/GenBank/DDBJ databases">
        <title>Taxonomic study of unclassified bacteria belonging to the class Ktedonobacteria.</title>
        <authorList>
            <person name="Yabe S."/>
            <person name="Wang C.M."/>
            <person name="Zheng Y."/>
            <person name="Sakai Y."/>
            <person name="Cavaletti L."/>
            <person name="Monciardini P."/>
            <person name="Donadio S."/>
        </authorList>
    </citation>
    <scope>NUCLEOTIDE SEQUENCE</scope>
    <source>
        <strain evidence="2">ID150040</strain>
    </source>
</reference>
<dbReference type="Pfam" id="PF05157">
    <property type="entry name" value="MshEN"/>
    <property type="match status" value="1"/>
</dbReference>
<evidence type="ECO:0000313" key="3">
    <source>
        <dbReference type="Proteomes" id="UP000597444"/>
    </source>
</evidence>
<dbReference type="Proteomes" id="UP000597444">
    <property type="component" value="Unassembled WGS sequence"/>
</dbReference>
<feature type="domain" description="Type II secretion system protein GspE N-terminal" evidence="1">
    <location>
        <begin position="256"/>
        <end position="324"/>
    </location>
</feature>
<dbReference type="RefSeq" id="WP_220203377.1">
    <property type="nucleotide sequence ID" value="NZ_BNJK01000001.1"/>
</dbReference>